<organism evidence="3 4">
    <name type="scientific">Tinamus guttatus</name>
    <name type="common">White-throated tinamou</name>
    <dbReference type="NCBI Taxonomy" id="94827"/>
    <lineage>
        <taxon>Eukaryota</taxon>
        <taxon>Metazoa</taxon>
        <taxon>Chordata</taxon>
        <taxon>Craniata</taxon>
        <taxon>Vertebrata</taxon>
        <taxon>Euteleostomi</taxon>
        <taxon>Archelosauria</taxon>
        <taxon>Archosauria</taxon>
        <taxon>Dinosauria</taxon>
        <taxon>Saurischia</taxon>
        <taxon>Theropoda</taxon>
        <taxon>Coelurosauria</taxon>
        <taxon>Aves</taxon>
        <taxon>Palaeognathae</taxon>
        <taxon>Tinamiformes</taxon>
        <taxon>Tinamidae</taxon>
        <taxon>Tinamus</taxon>
    </lineage>
</organism>
<dbReference type="AlphaFoldDB" id="A0A099YVX1"/>
<dbReference type="Proteomes" id="UP000053641">
    <property type="component" value="Unassembled WGS sequence"/>
</dbReference>
<accession>A0A099YVX1</accession>
<feature type="region of interest" description="Disordered" evidence="1">
    <location>
        <begin position="1"/>
        <end position="36"/>
    </location>
</feature>
<protein>
    <submittedName>
        <fullName evidence="3">Uncharacterized protein C19orf44</fullName>
    </submittedName>
</protein>
<dbReference type="InterPro" id="IPR027884">
    <property type="entry name" value="DUF4614"/>
</dbReference>
<sequence length="92" mass="10097">ISEEHSDRRTRSGKDPSSASSPSLPREWRDQAPRATVRETAVQTLDSPFTYYWPQTSNSAVLGPPLGNSYVDPVPIASHVISMDTVEGTEKP</sequence>
<feature type="domain" description="DUF4614" evidence="2">
    <location>
        <begin position="6"/>
        <end position="87"/>
    </location>
</feature>
<evidence type="ECO:0000256" key="1">
    <source>
        <dbReference type="SAM" id="MobiDB-lite"/>
    </source>
</evidence>
<reference evidence="3 4" key="1">
    <citation type="submission" date="2014-06" db="EMBL/GenBank/DDBJ databases">
        <title>Genome evolution of avian class.</title>
        <authorList>
            <person name="Zhang G."/>
            <person name="Li C."/>
        </authorList>
    </citation>
    <scope>NUCLEOTIDE SEQUENCE [LARGE SCALE GENOMIC DNA]</scope>
    <source>
        <strain evidence="3">BGI_N309</strain>
    </source>
</reference>
<dbReference type="PANTHER" id="PTHR22409:SF2">
    <property type="entry name" value="CHROMOSOME 19 OPEN READING FRAME 44"/>
    <property type="match status" value="1"/>
</dbReference>
<gene>
    <name evidence="3" type="ORF">N309_10144</name>
</gene>
<keyword evidence="4" id="KW-1185">Reference proteome</keyword>
<feature type="non-terminal residue" evidence="3">
    <location>
        <position position="92"/>
    </location>
</feature>
<dbReference type="Pfam" id="PF15391">
    <property type="entry name" value="DUF4614"/>
    <property type="match status" value="1"/>
</dbReference>
<feature type="compositionally biased region" description="Basic and acidic residues" evidence="1">
    <location>
        <begin position="1"/>
        <end position="14"/>
    </location>
</feature>
<feature type="compositionally biased region" description="Low complexity" evidence="1">
    <location>
        <begin position="16"/>
        <end position="25"/>
    </location>
</feature>
<evidence type="ECO:0000259" key="2">
    <source>
        <dbReference type="Pfam" id="PF15391"/>
    </source>
</evidence>
<dbReference type="PANTHER" id="PTHR22409">
    <property type="entry name" value="CHROMOSOME 19 OPEN READING FRAME 44"/>
    <property type="match status" value="1"/>
</dbReference>
<proteinExistence type="predicted"/>
<dbReference type="EMBL" id="KL885564">
    <property type="protein sequence ID" value="KGL73093.1"/>
    <property type="molecule type" value="Genomic_DNA"/>
</dbReference>
<dbReference type="InterPro" id="IPR040120">
    <property type="entry name" value="C19orf44-like"/>
</dbReference>
<evidence type="ECO:0000313" key="4">
    <source>
        <dbReference type="Proteomes" id="UP000053641"/>
    </source>
</evidence>
<evidence type="ECO:0000313" key="3">
    <source>
        <dbReference type="EMBL" id="KGL73093.1"/>
    </source>
</evidence>
<name>A0A099YVX1_TINGU</name>
<feature type="non-terminal residue" evidence="3">
    <location>
        <position position="1"/>
    </location>
</feature>